<dbReference type="PANTHER" id="PTHR43698:SF1">
    <property type="entry name" value="BLL4564 PROTEIN"/>
    <property type="match status" value="1"/>
</dbReference>
<dbReference type="InterPro" id="IPR011051">
    <property type="entry name" value="RmlC_Cupin_sf"/>
</dbReference>
<dbReference type="SUPFAM" id="SSF51182">
    <property type="entry name" value="RmlC-like cupins"/>
    <property type="match status" value="1"/>
</dbReference>
<sequence>MKKIKKYILTFIIFLLGGNLIMANSVNNLSITKKENLKYIKADPKYFSGEAEFAILPQIDISKDSVAIVDFEVGVVNNWHSHSKGQYLYITEGEGRVQEWGKEIQYVKKGDVVWIPADVKHWHGAGETTSMSHLVITPDTENNTTTWFEKVELNEKPTEERLKISIEKHKQNTSLTEKQLAIVSIAANTAKGDLNKLKVALNKGLDKGLTINEIREILNHQYAYIGFPRALNGMLTLNKVLEERKVNGKKDIEGKVPTNKGDINYYEYGTETLSILSQRDSSGLLQNFDGVDYALKAHLFGYLFSRDNLNYVNRELTTVSTISTISGGEAQLASHVNLITNLGIKKSDLEKVVNILNKEVDSDSSNRLKGVVEK</sequence>
<proteinExistence type="predicted"/>
<dbReference type="InterPro" id="IPR003779">
    <property type="entry name" value="CMD-like"/>
</dbReference>
<dbReference type="SUPFAM" id="SSF69118">
    <property type="entry name" value="AhpD-like"/>
    <property type="match status" value="1"/>
</dbReference>
<evidence type="ECO:0000259" key="2">
    <source>
        <dbReference type="Pfam" id="PF07883"/>
    </source>
</evidence>
<dbReference type="KEGG" id="lwd:JCM16777_1411"/>
<dbReference type="InterPro" id="IPR014710">
    <property type="entry name" value="RmlC-like_jellyroll"/>
</dbReference>
<feature type="domain" description="Carboxymuconolactone decarboxylase-like" evidence="1">
    <location>
        <begin position="172"/>
        <end position="234"/>
    </location>
</feature>
<dbReference type="GO" id="GO:0051920">
    <property type="term" value="F:peroxiredoxin activity"/>
    <property type="evidence" value="ECO:0007669"/>
    <property type="project" value="InterPro"/>
</dbReference>
<accession>A0A7U6LB53</accession>
<dbReference type="Gene3D" id="1.20.1290.10">
    <property type="entry name" value="AhpD-like"/>
    <property type="match status" value="1"/>
</dbReference>
<evidence type="ECO:0000259" key="1">
    <source>
        <dbReference type="Pfam" id="PF02627"/>
    </source>
</evidence>
<gene>
    <name evidence="3" type="ORF">JCM16777_1411</name>
</gene>
<dbReference type="PANTHER" id="PTHR43698">
    <property type="entry name" value="RIBD C-TERMINAL DOMAIN CONTAINING PROTEIN"/>
    <property type="match status" value="1"/>
</dbReference>
<evidence type="ECO:0000313" key="4">
    <source>
        <dbReference type="Proteomes" id="UP000321943"/>
    </source>
</evidence>
<dbReference type="Proteomes" id="UP000321943">
    <property type="component" value="Chromosome"/>
</dbReference>
<reference evidence="3 4" key="1">
    <citation type="submission" date="2019-07" db="EMBL/GenBank/DDBJ databases">
        <title>Complete Genome Sequence of Leptotrichia wadei Strain JCM16777.</title>
        <authorList>
            <person name="Watanabe S."/>
            <person name="Cui L."/>
        </authorList>
    </citation>
    <scope>NUCLEOTIDE SEQUENCE [LARGE SCALE GENOMIC DNA]</scope>
    <source>
        <strain evidence="3 4">JCM16777</strain>
    </source>
</reference>
<dbReference type="EMBL" id="AP019829">
    <property type="protein sequence ID" value="BBM43161.2"/>
    <property type="molecule type" value="Genomic_DNA"/>
</dbReference>
<protein>
    <submittedName>
        <fullName evidence="3">Cupin domain protein</fullName>
    </submittedName>
</protein>
<evidence type="ECO:0000313" key="3">
    <source>
        <dbReference type="EMBL" id="BBM43161.2"/>
    </source>
</evidence>
<name>A0A7U6LB53_9FUSO</name>
<feature type="domain" description="Cupin type-2" evidence="2">
    <location>
        <begin position="68"/>
        <end position="136"/>
    </location>
</feature>
<dbReference type="CDD" id="cd02233">
    <property type="entry name" value="cupin_HNL-like"/>
    <property type="match status" value="1"/>
</dbReference>
<dbReference type="Gene3D" id="2.60.120.10">
    <property type="entry name" value="Jelly Rolls"/>
    <property type="match status" value="1"/>
</dbReference>
<dbReference type="AlphaFoldDB" id="A0A7U6LB53"/>
<organism evidence="3 4">
    <name type="scientific">Leptotrichia wadei</name>
    <dbReference type="NCBI Taxonomy" id="157687"/>
    <lineage>
        <taxon>Bacteria</taxon>
        <taxon>Fusobacteriati</taxon>
        <taxon>Fusobacteriota</taxon>
        <taxon>Fusobacteriia</taxon>
        <taxon>Fusobacteriales</taxon>
        <taxon>Leptotrichiaceae</taxon>
        <taxon>Leptotrichia</taxon>
    </lineage>
</organism>
<dbReference type="Pfam" id="PF07883">
    <property type="entry name" value="Cupin_2"/>
    <property type="match status" value="1"/>
</dbReference>
<dbReference type="InterPro" id="IPR047263">
    <property type="entry name" value="HNL-like_cupin"/>
</dbReference>
<dbReference type="InterPro" id="IPR029032">
    <property type="entry name" value="AhpD-like"/>
</dbReference>
<dbReference type="Pfam" id="PF02627">
    <property type="entry name" value="CMD"/>
    <property type="match status" value="1"/>
</dbReference>
<dbReference type="InterPro" id="IPR013096">
    <property type="entry name" value="Cupin_2"/>
</dbReference>